<dbReference type="CDD" id="cd01574">
    <property type="entry name" value="PBP1_LacI"/>
    <property type="match status" value="1"/>
</dbReference>
<organism evidence="6 7">
    <name type="scientific">Agromyces salentinus</name>
    <dbReference type="NCBI Taxonomy" id="269421"/>
    <lineage>
        <taxon>Bacteria</taxon>
        <taxon>Bacillati</taxon>
        <taxon>Actinomycetota</taxon>
        <taxon>Actinomycetes</taxon>
        <taxon>Micrococcales</taxon>
        <taxon>Microbacteriaceae</taxon>
        <taxon>Agromyces</taxon>
    </lineage>
</organism>
<feature type="compositionally biased region" description="Low complexity" evidence="4">
    <location>
        <begin position="346"/>
        <end position="356"/>
    </location>
</feature>
<dbReference type="SUPFAM" id="SSF53822">
    <property type="entry name" value="Periplasmic binding protein-like I"/>
    <property type="match status" value="1"/>
</dbReference>
<keyword evidence="3" id="KW-0804">Transcription</keyword>
<dbReference type="Gene3D" id="3.40.50.2300">
    <property type="match status" value="2"/>
</dbReference>
<evidence type="ECO:0000313" key="6">
    <source>
        <dbReference type="EMBL" id="GAA1824347.1"/>
    </source>
</evidence>
<dbReference type="Proteomes" id="UP001501746">
    <property type="component" value="Unassembled WGS sequence"/>
</dbReference>
<dbReference type="InterPro" id="IPR046335">
    <property type="entry name" value="LacI/GalR-like_sensor"/>
</dbReference>
<dbReference type="SMART" id="SM00354">
    <property type="entry name" value="HTH_LACI"/>
    <property type="match status" value="1"/>
</dbReference>
<protein>
    <submittedName>
        <fullName evidence="6">LacI family DNA-binding transcriptional regulator</fullName>
    </submittedName>
</protein>
<dbReference type="EMBL" id="BAAANK010000001">
    <property type="protein sequence ID" value="GAA1824347.1"/>
    <property type="molecule type" value="Genomic_DNA"/>
</dbReference>
<evidence type="ECO:0000256" key="4">
    <source>
        <dbReference type="SAM" id="MobiDB-lite"/>
    </source>
</evidence>
<evidence type="ECO:0000313" key="7">
    <source>
        <dbReference type="Proteomes" id="UP001501746"/>
    </source>
</evidence>
<dbReference type="Pfam" id="PF13377">
    <property type="entry name" value="Peripla_BP_3"/>
    <property type="match status" value="1"/>
</dbReference>
<proteinExistence type="predicted"/>
<keyword evidence="1" id="KW-0805">Transcription regulation</keyword>
<evidence type="ECO:0000256" key="1">
    <source>
        <dbReference type="ARBA" id="ARBA00023015"/>
    </source>
</evidence>
<evidence type="ECO:0000259" key="5">
    <source>
        <dbReference type="PROSITE" id="PS50932"/>
    </source>
</evidence>
<name>A0ABN2MGJ8_9MICO</name>
<dbReference type="PROSITE" id="PS50932">
    <property type="entry name" value="HTH_LACI_2"/>
    <property type="match status" value="1"/>
</dbReference>
<dbReference type="PANTHER" id="PTHR30146">
    <property type="entry name" value="LACI-RELATED TRANSCRIPTIONAL REPRESSOR"/>
    <property type="match status" value="1"/>
</dbReference>
<dbReference type="PANTHER" id="PTHR30146:SF109">
    <property type="entry name" value="HTH-TYPE TRANSCRIPTIONAL REGULATOR GALS"/>
    <property type="match status" value="1"/>
</dbReference>
<dbReference type="InterPro" id="IPR028082">
    <property type="entry name" value="Peripla_BP_I"/>
</dbReference>
<dbReference type="CDD" id="cd01392">
    <property type="entry name" value="HTH_LacI"/>
    <property type="match status" value="1"/>
</dbReference>
<dbReference type="Pfam" id="PF00356">
    <property type="entry name" value="LacI"/>
    <property type="match status" value="1"/>
</dbReference>
<dbReference type="Gene3D" id="1.10.260.40">
    <property type="entry name" value="lambda repressor-like DNA-binding domains"/>
    <property type="match status" value="1"/>
</dbReference>
<keyword evidence="2 6" id="KW-0238">DNA-binding</keyword>
<feature type="region of interest" description="Disordered" evidence="4">
    <location>
        <begin position="314"/>
        <end position="356"/>
    </location>
</feature>
<dbReference type="PROSITE" id="PS00356">
    <property type="entry name" value="HTH_LACI_1"/>
    <property type="match status" value="1"/>
</dbReference>
<gene>
    <name evidence="6" type="ORF">GCM10009750_03910</name>
</gene>
<feature type="compositionally biased region" description="Gly residues" evidence="4">
    <location>
        <begin position="314"/>
        <end position="345"/>
    </location>
</feature>
<dbReference type="InterPro" id="IPR010982">
    <property type="entry name" value="Lambda_DNA-bd_dom_sf"/>
</dbReference>
<keyword evidence="7" id="KW-1185">Reference proteome</keyword>
<dbReference type="InterPro" id="IPR000843">
    <property type="entry name" value="HTH_LacI"/>
</dbReference>
<dbReference type="RefSeq" id="WP_157425902.1">
    <property type="nucleotide sequence ID" value="NZ_BAAANK010000001.1"/>
</dbReference>
<evidence type="ECO:0000256" key="2">
    <source>
        <dbReference type="ARBA" id="ARBA00023125"/>
    </source>
</evidence>
<dbReference type="GO" id="GO:0003677">
    <property type="term" value="F:DNA binding"/>
    <property type="evidence" value="ECO:0007669"/>
    <property type="project" value="UniProtKB-KW"/>
</dbReference>
<comment type="caution">
    <text evidence="6">The sequence shown here is derived from an EMBL/GenBank/DDBJ whole genome shotgun (WGS) entry which is preliminary data.</text>
</comment>
<accession>A0ABN2MGJ8</accession>
<reference evidence="6 7" key="1">
    <citation type="journal article" date="2019" name="Int. J. Syst. Evol. Microbiol.">
        <title>The Global Catalogue of Microorganisms (GCM) 10K type strain sequencing project: providing services to taxonomists for standard genome sequencing and annotation.</title>
        <authorList>
            <consortium name="The Broad Institute Genomics Platform"/>
            <consortium name="The Broad Institute Genome Sequencing Center for Infectious Disease"/>
            <person name="Wu L."/>
            <person name="Ma J."/>
        </authorList>
    </citation>
    <scope>NUCLEOTIDE SEQUENCE [LARGE SCALE GENOMIC DNA]</scope>
    <source>
        <strain evidence="6 7">JCM 14323</strain>
    </source>
</reference>
<dbReference type="SUPFAM" id="SSF47413">
    <property type="entry name" value="lambda repressor-like DNA-binding domains"/>
    <property type="match status" value="1"/>
</dbReference>
<feature type="domain" description="HTH lacI-type" evidence="5">
    <location>
        <begin position="10"/>
        <end position="64"/>
    </location>
</feature>
<evidence type="ECO:0000256" key="3">
    <source>
        <dbReference type="ARBA" id="ARBA00023163"/>
    </source>
</evidence>
<sequence>MQASGPARAAGVRDVAALAGVSRQTVSRVLNEHPQIKESTRRRVMDAIAELEYTPNFAARALGTKRSRTIGVLASDSRHYGPSTSIAALEAAARAAGHWVSTAYVDSEDLGSVSAGIAHLRGQAVDGIVVVAPHVHVLEALDGLRLDVPVVTLLAGGRDDRSPAVDQVEGARIATRHLVGLGHTRIAHLAGPSDWLEASSRQHGFALELEAHGLAPVAVVGGDWSARSGYAAGEALMADAPTAVFAANDQMALGLMRYLREQGAAVPEAVSVVGFDDIPDAEYFWPPLTTVRQDFDELARRAVAALLDGGGDAGGAGARDAGSGAGAGRAGGGAGVAGGGDGAGSAGAADAGPAGRPMLVPELIVRASTAPR</sequence>